<dbReference type="Gene3D" id="3.20.20.70">
    <property type="entry name" value="Aldolase class I"/>
    <property type="match status" value="1"/>
</dbReference>
<accession>A0A1M6D3E6</accession>
<dbReference type="SFLD" id="SFLDG01067">
    <property type="entry name" value="SPASM/twitch_domain_containing"/>
    <property type="match status" value="1"/>
</dbReference>
<dbReference type="PANTHER" id="PTHR43273">
    <property type="entry name" value="ANAEROBIC SULFATASE-MATURATING ENZYME HOMOLOG ASLB-RELATED"/>
    <property type="match status" value="1"/>
</dbReference>
<keyword evidence="2" id="KW-0004">4Fe-4S</keyword>
<dbReference type="PROSITE" id="PS01305">
    <property type="entry name" value="MOAA_NIFB_PQQE"/>
    <property type="match status" value="1"/>
</dbReference>
<dbReference type="EMBL" id="FQZL01000006">
    <property type="protein sequence ID" value="SHI67802.1"/>
    <property type="molecule type" value="Genomic_DNA"/>
</dbReference>
<keyword evidence="3" id="KW-0949">S-adenosyl-L-methionine</keyword>
<protein>
    <recommendedName>
        <fullName evidence="8">Radical SAM core domain-containing protein</fullName>
    </recommendedName>
</protein>
<proteinExistence type="predicted"/>
<keyword evidence="4" id="KW-0479">Metal-binding</keyword>
<evidence type="ECO:0000256" key="2">
    <source>
        <dbReference type="ARBA" id="ARBA00022485"/>
    </source>
</evidence>
<dbReference type="InterPro" id="IPR023885">
    <property type="entry name" value="4Fe4S-binding_SPASM_dom"/>
</dbReference>
<dbReference type="Proteomes" id="UP000184052">
    <property type="component" value="Unassembled WGS sequence"/>
</dbReference>
<gene>
    <name evidence="9" type="ORF">SAMN02745751_00770</name>
</gene>
<dbReference type="GO" id="GO:0016491">
    <property type="term" value="F:oxidoreductase activity"/>
    <property type="evidence" value="ECO:0007669"/>
    <property type="project" value="InterPro"/>
</dbReference>
<dbReference type="SFLD" id="SFLDG01386">
    <property type="entry name" value="main_SPASM_domain-containing"/>
    <property type="match status" value="1"/>
</dbReference>
<dbReference type="SFLD" id="SFLDS00029">
    <property type="entry name" value="Radical_SAM"/>
    <property type="match status" value="1"/>
</dbReference>
<evidence type="ECO:0000256" key="1">
    <source>
        <dbReference type="ARBA" id="ARBA00001966"/>
    </source>
</evidence>
<comment type="cofactor">
    <cofactor evidence="1">
        <name>[4Fe-4S] cluster</name>
        <dbReference type="ChEBI" id="CHEBI:49883"/>
    </cofactor>
</comment>
<keyword evidence="5" id="KW-0408">Iron</keyword>
<keyword evidence="6" id="KW-0411">Iron-sulfur</keyword>
<dbReference type="InterPro" id="IPR013785">
    <property type="entry name" value="Aldolase_TIM"/>
</dbReference>
<feature type="domain" description="Radical SAM core" evidence="8">
    <location>
        <begin position="113"/>
        <end position="342"/>
    </location>
</feature>
<dbReference type="InterPro" id="IPR023867">
    <property type="entry name" value="Sulphatase_maturase_rSAM"/>
</dbReference>
<dbReference type="SUPFAM" id="SSF102114">
    <property type="entry name" value="Radical SAM enzymes"/>
    <property type="match status" value="1"/>
</dbReference>
<dbReference type="GO" id="GO:0046872">
    <property type="term" value="F:metal ion binding"/>
    <property type="evidence" value="ECO:0007669"/>
    <property type="project" value="UniProtKB-KW"/>
</dbReference>
<dbReference type="NCBIfam" id="TIGR03974">
    <property type="entry name" value="rSAM_six_Cys"/>
    <property type="match status" value="1"/>
</dbReference>
<evidence type="ECO:0000256" key="5">
    <source>
        <dbReference type="ARBA" id="ARBA00023004"/>
    </source>
</evidence>
<dbReference type="NCBIfam" id="TIGR04085">
    <property type="entry name" value="rSAM_more_4Fe4S"/>
    <property type="match status" value="1"/>
</dbReference>
<dbReference type="AlphaFoldDB" id="A0A1M6D3E6"/>
<keyword evidence="10" id="KW-1185">Reference proteome</keyword>
<organism evidence="9 10">
    <name type="scientific">Dethiosulfatibacter aminovorans DSM 17477</name>
    <dbReference type="NCBI Taxonomy" id="1121476"/>
    <lineage>
        <taxon>Bacteria</taxon>
        <taxon>Bacillati</taxon>
        <taxon>Bacillota</taxon>
        <taxon>Tissierellia</taxon>
        <taxon>Dethiosulfatibacter</taxon>
    </lineage>
</organism>
<dbReference type="STRING" id="1121476.SAMN02745751_00770"/>
<dbReference type="PANTHER" id="PTHR43273:SF8">
    <property type="entry name" value="RADICAL SAM DOMAIN PROTEIN"/>
    <property type="match status" value="1"/>
</dbReference>
<dbReference type="CDD" id="cd21124">
    <property type="entry name" value="SPASM_CteB-like"/>
    <property type="match status" value="1"/>
</dbReference>
<evidence type="ECO:0000256" key="4">
    <source>
        <dbReference type="ARBA" id="ARBA00022723"/>
    </source>
</evidence>
<dbReference type="InterPro" id="IPR047602">
    <property type="entry name" value="SPASM_CteB-like"/>
</dbReference>
<dbReference type="PROSITE" id="PS51918">
    <property type="entry name" value="RADICAL_SAM"/>
    <property type="match status" value="1"/>
</dbReference>
<evidence type="ECO:0000256" key="7">
    <source>
        <dbReference type="SAM" id="Coils"/>
    </source>
</evidence>
<dbReference type="CDD" id="cd01335">
    <property type="entry name" value="Radical_SAM"/>
    <property type="match status" value="1"/>
</dbReference>
<evidence type="ECO:0000313" key="10">
    <source>
        <dbReference type="Proteomes" id="UP000184052"/>
    </source>
</evidence>
<dbReference type="InterPro" id="IPR000385">
    <property type="entry name" value="MoaA_NifB_PqqE_Fe-S-bd_CS"/>
</dbReference>
<dbReference type="SFLD" id="SFLDG01384">
    <property type="entry name" value="thioether_bond_formation_requi"/>
    <property type="match status" value="1"/>
</dbReference>
<dbReference type="InterPro" id="IPR024025">
    <property type="entry name" value="SCIFF_rSAM_maturase"/>
</dbReference>
<dbReference type="Pfam" id="PF04055">
    <property type="entry name" value="Radical_SAM"/>
    <property type="match status" value="1"/>
</dbReference>
<sequence>MIHKYLIILSGNKFRKGEYTEYLILVYKKKMIHLFELDNKRFVVDVNSGLIHEIDNMVYDILETDYYKKRENIDTLLKKYSREDIDEACKELKELEDNKMIYTEELNVTPKIKPVLKAMCLNVAHDCNLRCGYCFASQGDYQVQKSMMSLETGKKALDYILRNSGDRRNLEVDFFGGEPLMNFDVCKELVHYGRQEEKKYNKNFRFTITTNGVLLDDEKMEFIDEHFDNVVMSLDGRKEVNDNVRVTPKGTGSYDLIVPKFKNAVKKRENRSYFIRGTFTGQNLDFSEDVKHMRDLGFESLSMEPVVTEPGNIYEIKESDLDKVKDEYEKLYHLYKDSIGTDKEFNFFHFEIDLEHGPCVYKRISGCGAGNEYIAVTPEGDIYPCHQFVGEDEFKIGTLNEGITNTEIPDRLYESNVLAKEECSKCWAKYFCSGGCHANAWNFNEDFKKPYSIGCEMERKRIECAIRLKAERLG</sequence>
<evidence type="ECO:0000256" key="3">
    <source>
        <dbReference type="ARBA" id="ARBA00022691"/>
    </source>
</evidence>
<dbReference type="InterPro" id="IPR058240">
    <property type="entry name" value="rSAM_sf"/>
</dbReference>
<name>A0A1M6D3E6_9FIRM</name>
<dbReference type="GO" id="GO:0051539">
    <property type="term" value="F:4 iron, 4 sulfur cluster binding"/>
    <property type="evidence" value="ECO:0007669"/>
    <property type="project" value="UniProtKB-KW"/>
</dbReference>
<reference evidence="9 10" key="1">
    <citation type="submission" date="2016-11" db="EMBL/GenBank/DDBJ databases">
        <authorList>
            <person name="Jaros S."/>
            <person name="Januszkiewicz K."/>
            <person name="Wedrychowicz H."/>
        </authorList>
    </citation>
    <scope>NUCLEOTIDE SEQUENCE [LARGE SCALE GENOMIC DNA]</scope>
    <source>
        <strain evidence="9 10">DSM 17477</strain>
    </source>
</reference>
<evidence type="ECO:0000259" key="8">
    <source>
        <dbReference type="PROSITE" id="PS51918"/>
    </source>
</evidence>
<keyword evidence="7" id="KW-0175">Coiled coil</keyword>
<dbReference type="InterPro" id="IPR007197">
    <property type="entry name" value="rSAM"/>
</dbReference>
<evidence type="ECO:0000313" key="9">
    <source>
        <dbReference type="EMBL" id="SHI67802.1"/>
    </source>
</evidence>
<evidence type="ECO:0000256" key="6">
    <source>
        <dbReference type="ARBA" id="ARBA00023014"/>
    </source>
</evidence>
<feature type="coiled-coil region" evidence="7">
    <location>
        <begin position="78"/>
        <end position="105"/>
    </location>
</feature>